<reference evidence="2 3" key="1">
    <citation type="submission" date="2024-10" db="EMBL/GenBank/DDBJ databases">
        <title>Updated reference genomes for cyclostephanoid diatoms.</title>
        <authorList>
            <person name="Roberts W.R."/>
            <person name="Alverson A.J."/>
        </authorList>
    </citation>
    <scope>NUCLEOTIDE SEQUENCE [LARGE SCALE GENOMIC DNA]</scope>
    <source>
        <strain evidence="2 3">AJA010-31</strain>
    </source>
</reference>
<dbReference type="EMBL" id="JALLPJ020000709">
    <property type="protein sequence ID" value="KAL3784948.1"/>
    <property type="molecule type" value="Genomic_DNA"/>
</dbReference>
<dbReference type="AlphaFoldDB" id="A0ABD3PA81"/>
<organism evidence="2 3">
    <name type="scientific">Cyclotella atomus</name>
    <dbReference type="NCBI Taxonomy" id="382360"/>
    <lineage>
        <taxon>Eukaryota</taxon>
        <taxon>Sar</taxon>
        <taxon>Stramenopiles</taxon>
        <taxon>Ochrophyta</taxon>
        <taxon>Bacillariophyta</taxon>
        <taxon>Coscinodiscophyceae</taxon>
        <taxon>Thalassiosirophycidae</taxon>
        <taxon>Stephanodiscales</taxon>
        <taxon>Stephanodiscaceae</taxon>
        <taxon>Cyclotella</taxon>
    </lineage>
</organism>
<sequence length="411" mass="47278">MHNRSHTATPPHLPPSPSVGDLKKRWNDNRTSVKRGKTAPVMVAFATILLLKALFMNNEEVVSPFVSQKDEDIECRQSKLALVDSSTYTYEPSSIEQYIIDHTKSLGYETTGTDLANTCDIIFDDTLPIHKDLQQYFADLKRYNKLLRKFQPLDDLRLKFNSEREKQQACEATKLHKRGLSGIFKRDQVSNSSSVGIFEPLFPTMRSHKICTDFESNLLAMDYLVHDFYSMCLQLQKDSRLIFIDMGASLDFHDDLHGEMPAIYIHSIYSKFGFKFDHIYAYEVNPKYPSKVFEAIPDELLSSWHWINVGVDARKCAKMNPFTMLVNSFTPEDFIVVKLDIDTPVVEAALVEQLRKDPELLQLVDQFYFEHHVHQLELSRPWAGTMEGSVGGSLDLMQDLRRKGIAAHYWP</sequence>
<name>A0ABD3PA81_9STRA</name>
<feature type="region of interest" description="Disordered" evidence="1">
    <location>
        <begin position="1"/>
        <end position="25"/>
    </location>
</feature>
<comment type="caution">
    <text evidence="2">The sequence shown here is derived from an EMBL/GenBank/DDBJ whole genome shotgun (WGS) entry which is preliminary data.</text>
</comment>
<evidence type="ECO:0000313" key="2">
    <source>
        <dbReference type="EMBL" id="KAL3784948.1"/>
    </source>
</evidence>
<gene>
    <name evidence="2" type="ORF">ACHAWO_011240</name>
</gene>
<evidence type="ECO:0000256" key="1">
    <source>
        <dbReference type="SAM" id="MobiDB-lite"/>
    </source>
</evidence>
<proteinExistence type="predicted"/>
<keyword evidence="3" id="KW-1185">Reference proteome</keyword>
<accession>A0ABD3PA81</accession>
<evidence type="ECO:0000313" key="3">
    <source>
        <dbReference type="Proteomes" id="UP001530400"/>
    </source>
</evidence>
<protein>
    <submittedName>
        <fullName evidence="2">Uncharacterized protein</fullName>
    </submittedName>
</protein>
<dbReference type="Proteomes" id="UP001530400">
    <property type="component" value="Unassembled WGS sequence"/>
</dbReference>